<dbReference type="AlphaFoldDB" id="A0A9D3SZ18"/>
<keyword evidence="3" id="KW-0433">Leucine-rich repeat</keyword>
<feature type="compositionally biased region" description="Basic and acidic residues" evidence="7">
    <location>
        <begin position="36"/>
        <end position="50"/>
    </location>
</feature>
<evidence type="ECO:0000313" key="10">
    <source>
        <dbReference type="Proteomes" id="UP001046870"/>
    </source>
</evidence>
<evidence type="ECO:0000259" key="8">
    <source>
        <dbReference type="PROSITE" id="PS50837"/>
    </source>
</evidence>
<dbReference type="Pfam" id="PF05729">
    <property type="entry name" value="NACHT"/>
    <property type="match status" value="1"/>
</dbReference>
<dbReference type="InterPro" id="IPR032675">
    <property type="entry name" value="LRR_dom_sf"/>
</dbReference>
<dbReference type="Gene3D" id="3.80.10.10">
    <property type="entry name" value="Ribonuclease Inhibitor"/>
    <property type="match status" value="3"/>
</dbReference>
<dbReference type="Pfam" id="PF17779">
    <property type="entry name" value="WHD_NOD2"/>
    <property type="match status" value="1"/>
</dbReference>
<dbReference type="PROSITE" id="PS51450">
    <property type="entry name" value="LRR"/>
    <property type="match status" value="1"/>
</dbReference>
<dbReference type="InterPro" id="IPR007111">
    <property type="entry name" value="NACHT_NTPase"/>
</dbReference>
<dbReference type="Pfam" id="PF17776">
    <property type="entry name" value="NLRC4_HD2"/>
    <property type="match status" value="1"/>
</dbReference>
<dbReference type="Pfam" id="PF13516">
    <property type="entry name" value="LRR_6"/>
    <property type="match status" value="8"/>
</dbReference>
<evidence type="ECO:0000256" key="6">
    <source>
        <dbReference type="ARBA" id="ARBA00022840"/>
    </source>
</evidence>
<comment type="subcellular location">
    <subcellularLocation>
        <location evidence="1">Cytoplasm</location>
    </subcellularLocation>
</comment>
<dbReference type="InterPro" id="IPR027417">
    <property type="entry name" value="P-loop_NTPase"/>
</dbReference>
<reference evidence="9" key="1">
    <citation type="submission" date="2021-01" db="EMBL/GenBank/DDBJ databases">
        <authorList>
            <person name="Zahm M."/>
            <person name="Roques C."/>
            <person name="Cabau C."/>
            <person name="Klopp C."/>
            <person name="Donnadieu C."/>
            <person name="Jouanno E."/>
            <person name="Lampietro C."/>
            <person name="Louis A."/>
            <person name="Herpin A."/>
            <person name="Echchiki A."/>
            <person name="Berthelot C."/>
            <person name="Parey E."/>
            <person name="Roest-Crollius H."/>
            <person name="Braasch I."/>
            <person name="Postlethwait J."/>
            <person name="Bobe J."/>
            <person name="Montfort J."/>
            <person name="Bouchez O."/>
            <person name="Begum T."/>
            <person name="Mejri S."/>
            <person name="Adams A."/>
            <person name="Chen W.-J."/>
            <person name="Guiguen Y."/>
        </authorList>
    </citation>
    <scope>NUCLEOTIDE SEQUENCE</scope>
    <source>
        <strain evidence="9">YG-15Mar2019-1</strain>
        <tissue evidence="9">Brain</tissue>
    </source>
</reference>
<dbReference type="Proteomes" id="UP001046870">
    <property type="component" value="Chromosome 17"/>
</dbReference>
<protein>
    <recommendedName>
        <fullName evidence="8">NACHT domain-containing protein</fullName>
    </recommendedName>
</protein>
<keyword evidence="4" id="KW-0677">Repeat</keyword>
<dbReference type="SMART" id="SM00368">
    <property type="entry name" value="LRR_RI"/>
    <property type="match status" value="10"/>
</dbReference>
<dbReference type="InterPro" id="IPR043136">
    <property type="entry name" value="B30.2/SPRY_sf"/>
</dbReference>
<dbReference type="InterPro" id="IPR001611">
    <property type="entry name" value="Leu-rich_rpt"/>
</dbReference>
<dbReference type="FunFam" id="3.40.50.300:FF:000210">
    <property type="entry name" value="Si:dkey-16p6.1"/>
    <property type="match status" value="1"/>
</dbReference>
<feature type="compositionally biased region" description="Acidic residues" evidence="7">
    <location>
        <begin position="13"/>
        <end position="35"/>
    </location>
</feature>
<keyword evidence="5" id="KW-0547">Nucleotide-binding</keyword>
<dbReference type="InterPro" id="IPR041075">
    <property type="entry name" value="NOD1/2_WH"/>
</dbReference>
<dbReference type="OrthoDB" id="120976at2759"/>
<dbReference type="GO" id="GO:0005524">
    <property type="term" value="F:ATP binding"/>
    <property type="evidence" value="ECO:0007669"/>
    <property type="project" value="UniProtKB-KW"/>
</dbReference>
<organism evidence="9 10">
    <name type="scientific">Megalops atlanticus</name>
    <name type="common">Tarpon</name>
    <name type="synonym">Clupea gigantea</name>
    <dbReference type="NCBI Taxonomy" id="7932"/>
    <lineage>
        <taxon>Eukaryota</taxon>
        <taxon>Metazoa</taxon>
        <taxon>Chordata</taxon>
        <taxon>Craniata</taxon>
        <taxon>Vertebrata</taxon>
        <taxon>Euteleostomi</taxon>
        <taxon>Actinopterygii</taxon>
        <taxon>Neopterygii</taxon>
        <taxon>Teleostei</taxon>
        <taxon>Elopiformes</taxon>
        <taxon>Megalopidae</taxon>
        <taxon>Megalops</taxon>
    </lineage>
</organism>
<comment type="caution">
    <text evidence="9">The sequence shown here is derived from an EMBL/GenBank/DDBJ whole genome shotgun (WGS) entry which is preliminary data.</text>
</comment>
<feature type="domain" description="NACHT" evidence="8">
    <location>
        <begin position="252"/>
        <end position="386"/>
    </location>
</feature>
<dbReference type="PANTHER" id="PTHR24106">
    <property type="entry name" value="NACHT, LRR AND CARD DOMAINS-CONTAINING"/>
    <property type="match status" value="1"/>
</dbReference>
<dbReference type="InterPro" id="IPR051261">
    <property type="entry name" value="NLR"/>
</dbReference>
<dbReference type="SMART" id="SM01288">
    <property type="entry name" value="FISNA"/>
    <property type="match status" value="1"/>
</dbReference>
<dbReference type="CDD" id="cd00116">
    <property type="entry name" value="LRR_RI"/>
    <property type="match status" value="1"/>
</dbReference>
<evidence type="ECO:0000313" key="9">
    <source>
        <dbReference type="EMBL" id="KAG7461604.1"/>
    </source>
</evidence>
<gene>
    <name evidence="9" type="ORF">MATL_G00193010</name>
</gene>
<dbReference type="Gene3D" id="3.40.50.300">
    <property type="entry name" value="P-loop containing nucleotide triphosphate hydrolases"/>
    <property type="match status" value="1"/>
</dbReference>
<dbReference type="Pfam" id="PF14484">
    <property type="entry name" value="FISNA"/>
    <property type="match status" value="1"/>
</dbReference>
<feature type="region of interest" description="Disordered" evidence="7">
    <location>
        <begin position="72"/>
        <end position="93"/>
    </location>
</feature>
<proteinExistence type="predicted"/>
<sequence length="1138" mass="127811">MGGTASEMSLSEEVGEGSDSEDSVYWDAGDGDDGTESSHYKVRDEADHTPELQLSNDQVVDMSQENIMDLKNESKPLTKTGPEPRETNLSSQATAAGDPALELHHGNEGPPQTLGFGVGIQSKITAESSNVVAPHIQSCTINQLTISTQNLAVQKPTESSAALLRRVREDIKSKLKKKFECIFEGIARQGKPTLFIDIYTELYIIEGGTGNINTEHEVRQIEIVSKKSDSQEIKITCIDIFKPFGRKKHPIRTVLTKGIAGIGKTVSIQKFILDWAEEKANPDIELIFSLPFRELNLLKEEEFSLLGLLQHYHPELKEVEDINLDCSNIVFILDGLDECQLPLAFEKNIVWFDITKPTTVDVLLTNLIKGNLLPSALLWVTTRPAAAKRIPAKSIHQVTEIRGFNDQQKEEYFQKRFNNPNLASRVIGHVKSSRSLYIMCHIPVFCWISATVLEHMLGEADCEEIPKTLTQMYTHFLLILININKQKYTETEETAVKTLTPSDKEIVLKLGELAFEGLEKGKLIFYGEDLRECDIDVSEASVYSGVFTEIFKEEYGLYQQKMFCFVHLSIQEYLAALFLFNKFTQREDPEEKETEEADRSLYFSEDGDSIDVLMLQHYKEFVDEALKSENGHLDLCLRFLFGLLLDTSQCLLQGFLTHTGSKFNIMVKMVKHIKRRIRKKLSAERSINLFHCLNELNDNSLTEEIQFSLLSGNLSAEKLAPDQCSALAYVVLMSEDVLEVFDLKKYKTNEEGYKRLLPIVKSCTRAILHNSNLTAKHCRTLVSALRMMNSHLRELDLSRNCLRDKGLLHLCVGLRSRCCRLQVLNLSDNGLKDSSVSDLCMMLRNPHSELRVLDLSNNDLGDDAIKPLSNILKSPYCKLQTLILGNNKLEDSAMKCLCIGLTSPDCKLEVLDLGRNKVGEEGLKMLCSGLSSRHCKLRTLDLSCNNLGDEGVKLLCAELMSPSCKLQRLGLRECSLTDLCCADLATVLRSHHSELRDLELRDNDLEDEGVRELSPGVQDPSCKLQRLGLSGCRVTESGCDSLSSALHSNPSHLNELDLSYNHPGDSGVRTLSALEEDPSCKLETLLVDHGGECRNKPRLWKYACQLTLDPNTAHKNLSLSEEDRKAKDDSGIHRWFGL</sequence>
<keyword evidence="10" id="KW-1185">Reference proteome</keyword>
<dbReference type="SUPFAM" id="SSF52047">
    <property type="entry name" value="RNI-like"/>
    <property type="match status" value="1"/>
</dbReference>
<evidence type="ECO:0000256" key="2">
    <source>
        <dbReference type="ARBA" id="ARBA00022490"/>
    </source>
</evidence>
<dbReference type="Gene3D" id="2.60.120.920">
    <property type="match status" value="1"/>
</dbReference>
<evidence type="ECO:0000256" key="1">
    <source>
        <dbReference type="ARBA" id="ARBA00004496"/>
    </source>
</evidence>
<feature type="compositionally biased region" description="Basic and acidic residues" evidence="7">
    <location>
        <begin position="72"/>
        <end position="86"/>
    </location>
</feature>
<dbReference type="InterPro" id="IPR029495">
    <property type="entry name" value="NACHT-assoc"/>
</dbReference>
<evidence type="ECO:0000256" key="4">
    <source>
        <dbReference type="ARBA" id="ARBA00022737"/>
    </source>
</evidence>
<keyword evidence="6" id="KW-0067">ATP-binding</keyword>
<name>A0A9D3SZ18_MEGAT</name>
<feature type="region of interest" description="Disordered" evidence="7">
    <location>
        <begin position="1"/>
        <end position="58"/>
    </location>
</feature>
<dbReference type="PROSITE" id="PS50837">
    <property type="entry name" value="NACHT"/>
    <property type="match status" value="1"/>
</dbReference>
<dbReference type="GO" id="GO:0005737">
    <property type="term" value="C:cytoplasm"/>
    <property type="evidence" value="ECO:0007669"/>
    <property type="project" value="UniProtKB-SubCell"/>
</dbReference>
<evidence type="ECO:0000256" key="7">
    <source>
        <dbReference type="SAM" id="MobiDB-lite"/>
    </source>
</evidence>
<keyword evidence="2" id="KW-0963">Cytoplasm</keyword>
<dbReference type="InterPro" id="IPR041267">
    <property type="entry name" value="NLRP_HD2"/>
</dbReference>
<evidence type="ECO:0000256" key="3">
    <source>
        <dbReference type="ARBA" id="ARBA00022614"/>
    </source>
</evidence>
<dbReference type="EMBL" id="JAFDVH010000017">
    <property type="protein sequence ID" value="KAG7461604.1"/>
    <property type="molecule type" value="Genomic_DNA"/>
</dbReference>
<accession>A0A9D3SZ18</accession>
<evidence type="ECO:0000256" key="5">
    <source>
        <dbReference type="ARBA" id="ARBA00022741"/>
    </source>
</evidence>